<feature type="chain" id="PRO_5045997336" evidence="1">
    <location>
        <begin position="24"/>
        <end position="388"/>
    </location>
</feature>
<proteinExistence type="predicted"/>
<feature type="domain" description="Beta-lactamase-related" evidence="2">
    <location>
        <begin position="33"/>
        <end position="370"/>
    </location>
</feature>
<evidence type="ECO:0000256" key="1">
    <source>
        <dbReference type="SAM" id="SignalP"/>
    </source>
</evidence>
<evidence type="ECO:0000259" key="2">
    <source>
        <dbReference type="Pfam" id="PF00144"/>
    </source>
</evidence>
<feature type="signal peptide" evidence="1">
    <location>
        <begin position="1"/>
        <end position="23"/>
    </location>
</feature>
<name>A0ABT5L119_9ALTE</name>
<sequence length="388" mass="42444">MSTSALYPLLILLSVGSIHTVTAKENAPPAALNKHFEKAVTSDTVPGINVAVADKNGLVWAKGYGYADLENQVAMTPQHKMRIGSVAKVITAAALMRMVEQGTVELDKPITDYLPDWPAKHPAITLRQLTSHTAGIRHYKAGANEFLLNQPFDTMQSSLALFQQDDLSFAPGSAFAYSTFGWTVVSAVMESATMAAADDQRRFGQIIQQEVFSPLSMHDSALDDQYAIIAHRQRPYSVYEGKLYNSPQTDHSYKWAGGGMIASPADVSRFAVAHLNGEYLSTESVKMLFSKATLNDGQAVEYGVGWNIGFNNYRHRDAYRQNPEIQHMMAAMPNAVMHSGGSMGGITMLILCTDHQRAVTVVKNVDGDESADVFLLALTTLSAYHQQH</sequence>
<dbReference type="RefSeq" id="WP_273637903.1">
    <property type="nucleotide sequence ID" value="NZ_JAQQXP010000001.1"/>
</dbReference>
<comment type="caution">
    <text evidence="3">The sequence shown here is derived from an EMBL/GenBank/DDBJ whole genome shotgun (WGS) entry which is preliminary data.</text>
</comment>
<gene>
    <name evidence="3" type="ORF">OIK42_01910</name>
</gene>
<dbReference type="PANTHER" id="PTHR46520">
    <property type="entry name" value="SERINE BETA-LACTAMASE-LIKE PROTEIN LACTB, MITOCHONDRIAL"/>
    <property type="match status" value="1"/>
</dbReference>
<dbReference type="PANTHER" id="PTHR46520:SF1">
    <property type="entry name" value="SERINE BETA-LACTAMASE-LIKE PROTEIN LACTB, MITOCHONDRIAL"/>
    <property type="match status" value="1"/>
</dbReference>
<keyword evidence="1" id="KW-0732">Signal</keyword>
<dbReference type="GO" id="GO:0016787">
    <property type="term" value="F:hydrolase activity"/>
    <property type="evidence" value="ECO:0007669"/>
    <property type="project" value="UniProtKB-KW"/>
</dbReference>
<dbReference type="Proteomes" id="UP001218788">
    <property type="component" value="Unassembled WGS sequence"/>
</dbReference>
<reference evidence="3 4" key="1">
    <citation type="submission" date="2022-10" db="EMBL/GenBank/DDBJ databases">
        <title>Alteromonas sp. chi3 Genome sequencing.</title>
        <authorList>
            <person name="Park S."/>
        </authorList>
    </citation>
    <scope>NUCLEOTIDE SEQUENCE [LARGE SCALE GENOMIC DNA]</scope>
    <source>
        <strain evidence="4">chi3</strain>
    </source>
</reference>
<dbReference type="SUPFAM" id="SSF56601">
    <property type="entry name" value="beta-lactamase/transpeptidase-like"/>
    <property type="match status" value="1"/>
</dbReference>
<evidence type="ECO:0000313" key="3">
    <source>
        <dbReference type="EMBL" id="MDC8829508.1"/>
    </source>
</evidence>
<dbReference type="EMBL" id="JAQQXP010000001">
    <property type="protein sequence ID" value="MDC8829508.1"/>
    <property type="molecule type" value="Genomic_DNA"/>
</dbReference>
<accession>A0ABT5L119</accession>
<keyword evidence="4" id="KW-1185">Reference proteome</keyword>
<dbReference type="InterPro" id="IPR012338">
    <property type="entry name" value="Beta-lactam/transpept-like"/>
</dbReference>
<evidence type="ECO:0000313" key="4">
    <source>
        <dbReference type="Proteomes" id="UP001218788"/>
    </source>
</evidence>
<organism evidence="3 4">
    <name type="scientific">Alteromonas gilva</name>
    <dbReference type="NCBI Taxonomy" id="2987522"/>
    <lineage>
        <taxon>Bacteria</taxon>
        <taxon>Pseudomonadati</taxon>
        <taxon>Pseudomonadota</taxon>
        <taxon>Gammaproteobacteria</taxon>
        <taxon>Alteromonadales</taxon>
        <taxon>Alteromonadaceae</taxon>
        <taxon>Alteromonas/Salinimonas group</taxon>
        <taxon>Alteromonas</taxon>
    </lineage>
</organism>
<protein>
    <submittedName>
        <fullName evidence="3">Serine hydrolase</fullName>
    </submittedName>
</protein>
<dbReference type="InterPro" id="IPR052794">
    <property type="entry name" value="Mito_Ser_Protease_LACTB"/>
</dbReference>
<keyword evidence="3" id="KW-0378">Hydrolase</keyword>
<dbReference type="Pfam" id="PF00144">
    <property type="entry name" value="Beta-lactamase"/>
    <property type="match status" value="1"/>
</dbReference>
<dbReference type="InterPro" id="IPR001466">
    <property type="entry name" value="Beta-lactam-related"/>
</dbReference>
<dbReference type="Gene3D" id="3.40.710.10">
    <property type="entry name" value="DD-peptidase/beta-lactamase superfamily"/>
    <property type="match status" value="1"/>
</dbReference>